<dbReference type="SMART" id="SM00233">
    <property type="entry name" value="PH"/>
    <property type="match status" value="1"/>
</dbReference>
<dbReference type="SUPFAM" id="SSF57903">
    <property type="entry name" value="FYVE/PHD zinc finger"/>
    <property type="match status" value="1"/>
</dbReference>
<evidence type="ECO:0000313" key="8">
    <source>
        <dbReference type="Proteomes" id="UP001318040"/>
    </source>
</evidence>
<organism evidence="8 9">
    <name type="scientific">Petromyzon marinus</name>
    <name type="common">Sea lamprey</name>
    <dbReference type="NCBI Taxonomy" id="7757"/>
    <lineage>
        <taxon>Eukaryota</taxon>
        <taxon>Metazoa</taxon>
        <taxon>Chordata</taxon>
        <taxon>Craniata</taxon>
        <taxon>Vertebrata</taxon>
        <taxon>Cyclostomata</taxon>
        <taxon>Hyperoartia</taxon>
        <taxon>Petromyzontiformes</taxon>
        <taxon>Petromyzontidae</taxon>
        <taxon>Petromyzon</taxon>
    </lineage>
</organism>
<dbReference type="Gene3D" id="2.30.29.30">
    <property type="entry name" value="Pleckstrin-homology domain (PH domain)/Phosphotyrosine-binding domain (PTB)"/>
    <property type="match status" value="1"/>
</dbReference>
<keyword evidence="8" id="KW-1185">Reference proteome</keyword>
<dbReference type="CDD" id="cd01218">
    <property type="entry name" value="PH_Phafin2-like"/>
    <property type="match status" value="1"/>
</dbReference>
<evidence type="ECO:0000256" key="2">
    <source>
        <dbReference type="ARBA" id="ARBA00022771"/>
    </source>
</evidence>
<evidence type="ECO:0000256" key="3">
    <source>
        <dbReference type="ARBA" id="ARBA00022833"/>
    </source>
</evidence>
<evidence type="ECO:0000259" key="6">
    <source>
        <dbReference type="PROSITE" id="PS50003"/>
    </source>
</evidence>
<dbReference type="GO" id="GO:0008333">
    <property type="term" value="P:endosome to lysosome transport"/>
    <property type="evidence" value="ECO:0007669"/>
    <property type="project" value="TreeGrafter"/>
</dbReference>
<dbReference type="InterPro" id="IPR013083">
    <property type="entry name" value="Znf_RING/FYVE/PHD"/>
</dbReference>
<dbReference type="SUPFAM" id="SSF50729">
    <property type="entry name" value="PH domain-like"/>
    <property type="match status" value="1"/>
</dbReference>
<dbReference type="GO" id="GO:0007032">
    <property type="term" value="P:endosome organization"/>
    <property type="evidence" value="ECO:0007669"/>
    <property type="project" value="TreeGrafter"/>
</dbReference>
<dbReference type="PROSITE" id="PS50003">
    <property type="entry name" value="PH_DOMAIN"/>
    <property type="match status" value="1"/>
</dbReference>
<dbReference type="CTD" id="79666"/>
<name>A0AAJ7TA71_PETMA</name>
<dbReference type="GO" id="GO:0005769">
    <property type="term" value="C:early endosome"/>
    <property type="evidence" value="ECO:0007669"/>
    <property type="project" value="TreeGrafter"/>
</dbReference>
<feature type="domain" description="PH" evidence="6">
    <location>
        <begin position="35"/>
        <end position="131"/>
    </location>
</feature>
<keyword evidence="3" id="KW-0862">Zinc</keyword>
<dbReference type="InterPro" id="IPR001849">
    <property type="entry name" value="PH_domain"/>
</dbReference>
<reference evidence="9" key="1">
    <citation type="submission" date="2025-08" db="UniProtKB">
        <authorList>
            <consortium name="RefSeq"/>
        </authorList>
    </citation>
    <scope>IDENTIFICATION</scope>
    <source>
        <tissue evidence="9">Sperm</tissue>
    </source>
</reference>
<dbReference type="GO" id="GO:0035091">
    <property type="term" value="F:phosphatidylinositol binding"/>
    <property type="evidence" value="ECO:0007669"/>
    <property type="project" value="TreeGrafter"/>
</dbReference>
<proteinExistence type="predicted"/>
<feature type="compositionally biased region" description="Acidic residues" evidence="5">
    <location>
        <begin position="307"/>
        <end position="320"/>
    </location>
</feature>
<dbReference type="PANTHER" id="PTHR46280">
    <property type="entry name" value="PLECKSTRIN HOMOLOGY DOMAIN-CONTAINING FAMILY F MEMBER 2-RELATED"/>
    <property type="match status" value="1"/>
</dbReference>
<feature type="compositionally biased region" description="Gly residues" evidence="5">
    <location>
        <begin position="321"/>
        <end position="331"/>
    </location>
</feature>
<dbReference type="InterPro" id="IPR011993">
    <property type="entry name" value="PH-like_dom_sf"/>
</dbReference>
<dbReference type="InterPro" id="IPR011011">
    <property type="entry name" value="Znf_FYVE_PHD"/>
</dbReference>
<dbReference type="PANTHER" id="PTHR46280:SF3">
    <property type="entry name" value="PLECKSTRIN HOMOLOGY DOMAIN-CONTAINING FAMILY F MEMBER 1 HOMOLOG"/>
    <property type="match status" value="1"/>
</dbReference>
<evidence type="ECO:0000256" key="1">
    <source>
        <dbReference type="ARBA" id="ARBA00022723"/>
    </source>
</evidence>
<dbReference type="Pfam" id="PF00169">
    <property type="entry name" value="PH"/>
    <property type="match status" value="1"/>
</dbReference>
<gene>
    <name evidence="9" type="primary">PLEKHF2</name>
</gene>
<keyword evidence="2 4" id="KW-0863">Zinc-finger</keyword>
<dbReference type="KEGG" id="pmrn:116944254"/>
<dbReference type="Gene3D" id="3.30.40.10">
    <property type="entry name" value="Zinc/RING finger domain, C3HC4 (zinc finger)"/>
    <property type="match status" value="1"/>
</dbReference>
<dbReference type="Proteomes" id="UP001318040">
    <property type="component" value="Chromosome 20"/>
</dbReference>
<dbReference type="PROSITE" id="PS50178">
    <property type="entry name" value="ZF_FYVE"/>
    <property type="match status" value="1"/>
</dbReference>
<dbReference type="SMART" id="SM00064">
    <property type="entry name" value="FYVE"/>
    <property type="match status" value="1"/>
</dbReference>
<feature type="region of interest" description="Disordered" evidence="5">
    <location>
        <begin position="141"/>
        <end position="162"/>
    </location>
</feature>
<evidence type="ECO:0000256" key="4">
    <source>
        <dbReference type="PROSITE-ProRule" id="PRU00091"/>
    </source>
</evidence>
<feature type="region of interest" description="Disordered" evidence="5">
    <location>
        <begin position="274"/>
        <end position="348"/>
    </location>
</feature>
<evidence type="ECO:0000313" key="9">
    <source>
        <dbReference type="RefSeq" id="XP_032813659.1"/>
    </source>
</evidence>
<dbReference type="InterPro" id="IPR000306">
    <property type="entry name" value="Znf_FYVE"/>
</dbReference>
<dbReference type="InterPro" id="IPR037871">
    <property type="entry name" value="PH_Phafin"/>
</dbReference>
<dbReference type="InterPro" id="IPR051765">
    <property type="entry name" value="PH_domain-containing_F"/>
</dbReference>
<keyword evidence="1" id="KW-0479">Metal-binding</keyword>
<evidence type="ECO:0000256" key="5">
    <source>
        <dbReference type="SAM" id="MobiDB-lite"/>
    </source>
</evidence>
<dbReference type="Pfam" id="PF01363">
    <property type="entry name" value="FYVE"/>
    <property type="match status" value="1"/>
</dbReference>
<dbReference type="InterPro" id="IPR017455">
    <property type="entry name" value="Znf_FYVE-rel"/>
</dbReference>
<protein>
    <submittedName>
        <fullName evidence="9">Pleckstrin homology domain-containing family F member 2</fullName>
    </submittedName>
</protein>
<feature type="domain" description="FYVE-type" evidence="7">
    <location>
        <begin position="177"/>
        <end position="237"/>
    </location>
</feature>
<accession>A0AAJ7TA71</accession>
<evidence type="ECO:0000259" key="7">
    <source>
        <dbReference type="PROSITE" id="PS50178"/>
    </source>
</evidence>
<dbReference type="RefSeq" id="XP_032813659.1">
    <property type="nucleotide sequence ID" value="XM_032957768.1"/>
</dbReference>
<dbReference type="GO" id="GO:0008270">
    <property type="term" value="F:zinc ion binding"/>
    <property type="evidence" value="ECO:0007669"/>
    <property type="project" value="UniProtKB-KW"/>
</dbReference>
<dbReference type="AlphaFoldDB" id="A0AAJ7TA71"/>
<sequence length="348" mass="36356">MAEPLASSEENCRRIARIESCFGAAGRPLMAPGRVLVGEGTLTKLCRKGPKPRQFFLFDDMVVYGAAVLGNRRYANQRVLALEAVTICTLPDEGELSNGWLMQTPAKSFKVFAATESERAEWIGHIERCVRELRAKRGLPPLPAPCNSPGPGGAGASSAAAASPADGLEPAAWWVPDSSASACMRCQRSRFNALNRRHHCRKCGIVVCGACSDRRFLLPGQSSRPLRVCIDCFDSLAAAAAAAAVTAPAGPLSSSSSSAADDLVGRVAKVTVANGNRGSSGAAEEGRPAVSRGRRGDSSRTSNGTQDSDEDDDDDDDGGDGGDGGRGGGSGEDWADRSPIGNHTGFYS</sequence>